<feature type="domain" description="ImpA N-terminal" evidence="2">
    <location>
        <begin position="11"/>
        <end position="152"/>
    </location>
</feature>
<evidence type="ECO:0000313" key="4">
    <source>
        <dbReference type="Proteomes" id="UP000279760"/>
    </source>
</evidence>
<feature type="compositionally biased region" description="Polar residues" evidence="1">
    <location>
        <begin position="278"/>
        <end position="288"/>
    </location>
</feature>
<feature type="compositionally biased region" description="Polar residues" evidence="1">
    <location>
        <begin position="406"/>
        <end position="426"/>
    </location>
</feature>
<evidence type="ECO:0000259" key="2">
    <source>
        <dbReference type="Pfam" id="PF06812"/>
    </source>
</evidence>
<dbReference type="InterPro" id="IPR017740">
    <property type="entry name" value="TssA-like"/>
</dbReference>
<dbReference type="InterPro" id="IPR010657">
    <property type="entry name" value="ImpA_N"/>
</dbReference>
<dbReference type="RefSeq" id="WP_124939798.1">
    <property type="nucleotide sequence ID" value="NZ_CP033577.1"/>
</dbReference>
<gene>
    <name evidence="3" type="ORF">ECB94_01320</name>
</gene>
<dbReference type="GeneID" id="64086343"/>
<evidence type="ECO:0000256" key="1">
    <source>
        <dbReference type="SAM" id="MobiDB-lite"/>
    </source>
</evidence>
<feature type="compositionally biased region" description="Low complexity" evidence="1">
    <location>
        <begin position="427"/>
        <end position="444"/>
    </location>
</feature>
<organism evidence="3 4">
    <name type="scientific">Vibrio mediterranei</name>
    <dbReference type="NCBI Taxonomy" id="689"/>
    <lineage>
        <taxon>Bacteria</taxon>
        <taxon>Pseudomonadati</taxon>
        <taxon>Pseudomonadota</taxon>
        <taxon>Gammaproteobacteria</taxon>
        <taxon>Vibrionales</taxon>
        <taxon>Vibrionaceae</taxon>
        <taxon>Vibrio</taxon>
    </lineage>
</organism>
<proteinExistence type="predicted"/>
<name>A0A3G4V5G4_9VIBR</name>
<dbReference type="Proteomes" id="UP000279760">
    <property type="component" value="Chromosome 1"/>
</dbReference>
<reference evidence="3 4" key="1">
    <citation type="submission" date="2018-11" db="EMBL/GenBank/DDBJ databases">
        <title>Complete Genome Sequence of Vbrio mediterranei 117-T6: a Potential Pathogen Bacteria Isolated from the Conchocelis of Pyropia.</title>
        <authorList>
            <person name="Liu Q."/>
        </authorList>
    </citation>
    <scope>NUCLEOTIDE SEQUENCE [LARGE SCALE GENOMIC DNA]</scope>
    <source>
        <strain evidence="3 4">117-T6</strain>
    </source>
</reference>
<accession>A0A3G4V5G4</accession>
<dbReference type="AlphaFoldDB" id="A0A3G4V5G4"/>
<dbReference type="PANTHER" id="PTHR37951">
    <property type="entry name" value="CYTOPLASMIC PROTEIN-RELATED"/>
    <property type="match status" value="1"/>
</dbReference>
<feature type="region of interest" description="Disordered" evidence="1">
    <location>
        <begin position="273"/>
        <end position="330"/>
    </location>
</feature>
<evidence type="ECO:0000313" key="3">
    <source>
        <dbReference type="EMBL" id="AYV20016.1"/>
    </source>
</evidence>
<dbReference type="Pfam" id="PF06812">
    <property type="entry name" value="ImpA_N"/>
    <property type="match status" value="1"/>
</dbReference>
<protein>
    <recommendedName>
        <fullName evidence="2">ImpA N-terminal domain-containing protein</fullName>
    </recommendedName>
</protein>
<sequence>MYSFDDLSGALSEDAPSGQYLKLDRGEYRAIRNGYNTALSSFRQMLEAPDAFADEEKSELNDQNWQQFREQLNEALGSKTKDTELWSWYITSLSFDREPIPKLIEGFKLLQNYIDNFWDTLHPTLPDNKVKATDESGKQKELVEFRIKPLSQFIGDAPEASALFMPTQFIPLVGNITYSRYFQAERSGTLSDLQNEANDAFSLECTDLILGLGQLVEQVNQVETVLAERCQSHGVQALSFKFVREIFESHLTALRTLIGNQYSQWPLDDMNTEAASGEAQSQPDSSEQSDAHDNIDSVSSNPDTVSIPDATPNKAPESTPPISATVSTISTQPLTRDAAYNQLRTLADFFKQTEPHNPTSYLLERAIVWGQLPLPELMKILVGNNSNALNQIDSLIGMNDAPINMENSSLSTQSGGHSKQYTESPTSNSNDAESSASNQSNNNEVTQATANSDVSDFEW</sequence>
<feature type="region of interest" description="Disordered" evidence="1">
    <location>
        <begin position="406"/>
        <end position="459"/>
    </location>
</feature>
<dbReference type="EMBL" id="CP033577">
    <property type="protein sequence ID" value="AYV20016.1"/>
    <property type="molecule type" value="Genomic_DNA"/>
</dbReference>
<feature type="compositionally biased region" description="Polar residues" evidence="1">
    <location>
        <begin position="320"/>
        <end position="330"/>
    </location>
</feature>
<dbReference type="PANTHER" id="PTHR37951:SF1">
    <property type="entry name" value="TYPE VI SECRETION SYSTEM COMPONENT TSSA1"/>
    <property type="match status" value="1"/>
</dbReference>
<feature type="compositionally biased region" description="Polar residues" evidence="1">
    <location>
        <begin position="445"/>
        <end position="459"/>
    </location>
</feature>